<evidence type="ECO:0000256" key="1">
    <source>
        <dbReference type="SAM" id="MobiDB-lite"/>
    </source>
</evidence>
<evidence type="ECO:0000313" key="3">
    <source>
        <dbReference type="EMBL" id="MFC4824561.1"/>
    </source>
</evidence>
<name>A0ABD5Q1I6_9EURY</name>
<evidence type="ECO:0000259" key="2">
    <source>
        <dbReference type="Pfam" id="PF25934"/>
    </source>
</evidence>
<protein>
    <recommendedName>
        <fullName evidence="2">DUF7979 domain-containing protein</fullName>
    </recommendedName>
</protein>
<feature type="compositionally biased region" description="Low complexity" evidence="1">
    <location>
        <begin position="44"/>
        <end position="56"/>
    </location>
</feature>
<dbReference type="RefSeq" id="WP_254269705.1">
    <property type="nucleotide sequence ID" value="NZ_CP100400.1"/>
</dbReference>
<dbReference type="EMBL" id="JBHSHT010000001">
    <property type="protein sequence ID" value="MFC4824561.1"/>
    <property type="molecule type" value="Genomic_DNA"/>
</dbReference>
<gene>
    <name evidence="3" type="ORF">ACFO9K_09810</name>
</gene>
<feature type="domain" description="DUF7979" evidence="2">
    <location>
        <begin position="87"/>
        <end position="134"/>
    </location>
</feature>
<reference evidence="3 4" key="1">
    <citation type="journal article" date="2019" name="Int. J. Syst. Evol. Microbiol.">
        <title>The Global Catalogue of Microorganisms (GCM) 10K type strain sequencing project: providing services to taxonomists for standard genome sequencing and annotation.</title>
        <authorList>
            <consortium name="The Broad Institute Genomics Platform"/>
            <consortium name="The Broad Institute Genome Sequencing Center for Infectious Disease"/>
            <person name="Wu L."/>
            <person name="Ma J."/>
        </authorList>
    </citation>
    <scope>NUCLEOTIDE SEQUENCE [LARGE SCALE GENOMIC DNA]</scope>
    <source>
        <strain evidence="3 4">XZYJ18</strain>
    </source>
</reference>
<dbReference type="Pfam" id="PF25934">
    <property type="entry name" value="DUF7979"/>
    <property type="match status" value="1"/>
</dbReference>
<proteinExistence type="predicted"/>
<dbReference type="Proteomes" id="UP001595945">
    <property type="component" value="Unassembled WGS sequence"/>
</dbReference>
<organism evidence="3 4">
    <name type="scientific">Halorussus aquaticus</name>
    <dbReference type="NCBI Taxonomy" id="2953748"/>
    <lineage>
        <taxon>Archaea</taxon>
        <taxon>Methanobacteriati</taxon>
        <taxon>Methanobacteriota</taxon>
        <taxon>Stenosarchaea group</taxon>
        <taxon>Halobacteria</taxon>
        <taxon>Halobacteriales</taxon>
        <taxon>Haladaptataceae</taxon>
        <taxon>Halorussus</taxon>
    </lineage>
</organism>
<dbReference type="PROSITE" id="PS51257">
    <property type="entry name" value="PROKAR_LIPOPROTEIN"/>
    <property type="match status" value="1"/>
</dbReference>
<keyword evidence="4" id="KW-1185">Reference proteome</keyword>
<feature type="region of interest" description="Disordered" evidence="1">
    <location>
        <begin position="28"/>
        <end position="65"/>
    </location>
</feature>
<comment type="caution">
    <text evidence="3">The sequence shown here is derived from an EMBL/GenBank/DDBJ whole genome shotgun (WGS) entry which is preliminary data.</text>
</comment>
<dbReference type="AlphaFoldDB" id="A0ABD5Q1I6"/>
<evidence type="ECO:0000313" key="4">
    <source>
        <dbReference type="Proteomes" id="UP001595945"/>
    </source>
</evidence>
<accession>A0ABD5Q1I6</accession>
<dbReference type="GeneID" id="73044753"/>
<dbReference type="InterPro" id="IPR058285">
    <property type="entry name" value="DUF7979"/>
</dbReference>
<sequence>MRAVSTHALLALALLTLVVSAGCADTYRVSDEPPDGVTTDAESTTTKTPTQTTPATTDDEPQKGDQFLSVSSLDESRAMQWNASKRAAFENLSDERQRVVRRAIECDCNVELSGEFSFYDKERVEVVEDDGTYYFLRVSIV</sequence>